<comment type="caution">
    <text evidence="2">The sequence shown here is derived from an EMBL/GenBank/DDBJ whole genome shotgun (WGS) entry which is preliminary data.</text>
</comment>
<feature type="compositionally biased region" description="Polar residues" evidence="1">
    <location>
        <begin position="79"/>
        <end position="96"/>
    </location>
</feature>
<feature type="compositionally biased region" description="Basic and acidic residues" evidence="1">
    <location>
        <begin position="52"/>
        <end position="61"/>
    </location>
</feature>
<evidence type="ECO:0000313" key="3">
    <source>
        <dbReference type="Proteomes" id="UP000287651"/>
    </source>
</evidence>
<feature type="non-terminal residue" evidence="2">
    <location>
        <position position="1"/>
    </location>
</feature>
<proteinExistence type="predicted"/>
<dbReference type="EMBL" id="AMZH03034243">
    <property type="protein sequence ID" value="RRT32032.1"/>
    <property type="molecule type" value="Genomic_DNA"/>
</dbReference>
<reference evidence="2 3" key="1">
    <citation type="journal article" date="2014" name="Agronomy (Basel)">
        <title>A Draft Genome Sequence for Ensete ventricosum, the Drought-Tolerant Tree Against Hunger.</title>
        <authorList>
            <person name="Harrison J."/>
            <person name="Moore K.A."/>
            <person name="Paszkiewicz K."/>
            <person name="Jones T."/>
            <person name="Grant M."/>
            <person name="Ambacheew D."/>
            <person name="Muzemil S."/>
            <person name="Studholme D.J."/>
        </authorList>
    </citation>
    <scope>NUCLEOTIDE SEQUENCE [LARGE SCALE GENOMIC DNA]</scope>
</reference>
<protein>
    <submittedName>
        <fullName evidence="2">Uncharacterized protein</fullName>
    </submittedName>
</protein>
<feature type="compositionally biased region" description="Low complexity" evidence="1">
    <location>
        <begin position="65"/>
        <end position="74"/>
    </location>
</feature>
<gene>
    <name evidence="2" type="ORF">B296_00058462</name>
</gene>
<sequence length="254" mass="26903">KIVQLKSSVKLWISLDALIADRRRTPSCCSVASLALLGCFAPALPVTVPKKRNTDGGRESEEQPTDTQTLTTTPVGALNANQGVSGEANQTGNATVDASPIPTGVCVDVPCGESHRKSPPAQCQKKSQLITRNPPIIKTFAVEIVPHLFLYIVDASVSSDPGPHASDGRSGSSAFFEPASPLQLHGINGRDRHLTSPGNIVTLAIRCGRTPQKNILGISVGPQGFARNKCCFPGPVQRKIPSKPTPPSPPQRQR</sequence>
<organism evidence="2 3">
    <name type="scientific">Ensete ventricosum</name>
    <name type="common">Abyssinian banana</name>
    <name type="synonym">Musa ensete</name>
    <dbReference type="NCBI Taxonomy" id="4639"/>
    <lineage>
        <taxon>Eukaryota</taxon>
        <taxon>Viridiplantae</taxon>
        <taxon>Streptophyta</taxon>
        <taxon>Embryophyta</taxon>
        <taxon>Tracheophyta</taxon>
        <taxon>Spermatophyta</taxon>
        <taxon>Magnoliopsida</taxon>
        <taxon>Liliopsida</taxon>
        <taxon>Zingiberales</taxon>
        <taxon>Musaceae</taxon>
        <taxon>Ensete</taxon>
    </lineage>
</organism>
<dbReference type="AlphaFoldDB" id="A0A426WZ24"/>
<accession>A0A426WZ24</accession>
<dbReference type="Proteomes" id="UP000287651">
    <property type="component" value="Unassembled WGS sequence"/>
</dbReference>
<name>A0A426WZ24_ENSVE</name>
<feature type="region of interest" description="Disordered" evidence="1">
    <location>
        <begin position="48"/>
        <end position="99"/>
    </location>
</feature>
<evidence type="ECO:0000313" key="2">
    <source>
        <dbReference type="EMBL" id="RRT32032.1"/>
    </source>
</evidence>
<evidence type="ECO:0000256" key="1">
    <source>
        <dbReference type="SAM" id="MobiDB-lite"/>
    </source>
</evidence>